<accession>A0A0R2SG46</accession>
<gene>
    <name evidence="1" type="ORF">ABR69_12625</name>
</gene>
<name>A0A0R2SG46_9GAMM</name>
<dbReference type="AlphaFoldDB" id="A0A0R2SG46"/>
<comment type="caution">
    <text evidence="1">The sequence shown here is derived from an EMBL/GenBank/DDBJ whole genome shotgun (WGS) entry which is preliminary data.</text>
</comment>
<dbReference type="Proteomes" id="UP000051934">
    <property type="component" value="Unassembled WGS sequence"/>
</dbReference>
<sequence>MTIRTALVNSLIYPLSAARKPTLSSCDYEKVTSRSLVLAFVACCYSMSAPAQDYTPARTEWGQPDLQGVWNFSSDRPMIRPSQFGEREYLSDAEISRIKALAAARDANSDSALPIAGVDESYNDFWIENAGIGGLQRTSHLVYPKNGQLPPFADSAINQQGNYGGEDTGESRPARILAGGIGTDGPEDRGLSERCIVGFNSGPPFIPSLYNNNVQIFQSKEHVVLLTEMIHDARIVPLAETAAAHHTLHDDIRLWTGDSRGYWDGDTLVVITKNFNDLTTSFNAHGTAFDKVLTERFTRTAADTVDYEFTVDDPTTFTDKVVAIVEMTKVAGQLYEYACHEGNYGMVNILRGARAQEAREAD</sequence>
<protein>
    <submittedName>
        <fullName evidence="1">Uncharacterized protein</fullName>
    </submittedName>
</protein>
<evidence type="ECO:0000313" key="1">
    <source>
        <dbReference type="EMBL" id="KRO72064.1"/>
    </source>
</evidence>
<evidence type="ECO:0000313" key="2">
    <source>
        <dbReference type="Proteomes" id="UP000051934"/>
    </source>
</evidence>
<reference evidence="1 2" key="1">
    <citation type="submission" date="2015-10" db="EMBL/GenBank/DDBJ databases">
        <title>Metagenome-Assembled Genomes uncover a global brackish microbiome.</title>
        <authorList>
            <person name="Hugerth L.W."/>
            <person name="Larsson J."/>
            <person name="Alneberg J."/>
            <person name="Lindh M.V."/>
            <person name="Legrand C."/>
            <person name="Pinhassi J."/>
            <person name="Andersson A.F."/>
        </authorList>
    </citation>
    <scope>NUCLEOTIDE SEQUENCE [LARGE SCALE GENOMIC DNA]</scope>
    <source>
        <strain evidence="1">BACL4 MAG-120507-bin80</strain>
    </source>
</reference>
<organism evidence="1 2">
    <name type="scientific">OM182 bacterium BACL3 MAG-120507-bin80</name>
    <dbReference type="NCBI Taxonomy" id="1655577"/>
    <lineage>
        <taxon>Bacteria</taxon>
        <taxon>Pseudomonadati</taxon>
        <taxon>Pseudomonadota</taxon>
        <taxon>Gammaproteobacteria</taxon>
        <taxon>OMG group</taxon>
        <taxon>OM182 clade</taxon>
    </lineage>
</organism>
<dbReference type="EMBL" id="LIBB01000102">
    <property type="protein sequence ID" value="KRO72064.1"/>
    <property type="molecule type" value="Genomic_DNA"/>
</dbReference>
<proteinExistence type="predicted"/>